<reference evidence="1 2" key="1">
    <citation type="submission" date="2024-01" db="EMBL/GenBank/DDBJ databases">
        <title>A telomere-to-telomere, gap-free genome of sweet tea (Lithocarpus litseifolius).</title>
        <authorList>
            <person name="Zhou J."/>
        </authorList>
    </citation>
    <scope>NUCLEOTIDE SEQUENCE [LARGE SCALE GENOMIC DNA]</scope>
    <source>
        <strain evidence="1">Zhou-2022a</strain>
        <tissue evidence="1">Leaf</tissue>
    </source>
</reference>
<dbReference type="EMBL" id="JAZDWU010000005">
    <property type="protein sequence ID" value="KAL0003355.1"/>
    <property type="molecule type" value="Genomic_DNA"/>
</dbReference>
<dbReference type="GO" id="GO:0006887">
    <property type="term" value="P:exocytosis"/>
    <property type="evidence" value="ECO:0007669"/>
    <property type="project" value="TreeGrafter"/>
</dbReference>
<dbReference type="GO" id="GO:0005886">
    <property type="term" value="C:plasma membrane"/>
    <property type="evidence" value="ECO:0007669"/>
    <property type="project" value="TreeGrafter"/>
</dbReference>
<proteinExistence type="predicted"/>
<name>A0AAW2D2L7_9ROSI</name>
<keyword evidence="2" id="KW-1185">Reference proteome</keyword>
<comment type="caution">
    <text evidence="1">The sequence shown here is derived from an EMBL/GenBank/DDBJ whole genome shotgun (WGS) entry which is preliminary data.</text>
</comment>
<gene>
    <name evidence="1" type="ORF">SO802_017136</name>
</gene>
<protein>
    <submittedName>
        <fullName evidence="1">Uncharacterized protein</fullName>
    </submittedName>
</protein>
<dbReference type="GO" id="GO:0006893">
    <property type="term" value="P:Golgi to plasma membrane transport"/>
    <property type="evidence" value="ECO:0007669"/>
    <property type="project" value="TreeGrafter"/>
</dbReference>
<dbReference type="GO" id="GO:0005096">
    <property type="term" value="F:GTPase activator activity"/>
    <property type="evidence" value="ECO:0007669"/>
    <property type="project" value="TreeGrafter"/>
</dbReference>
<dbReference type="SUPFAM" id="SSF50978">
    <property type="entry name" value="WD40 repeat-like"/>
    <property type="match status" value="1"/>
</dbReference>
<dbReference type="PANTHER" id="PTHR10241">
    <property type="entry name" value="LETHAL 2 GIANT LARVAE PROTEIN"/>
    <property type="match status" value="1"/>
</dbReference>
<dbReference type="PANTHER" id="PTHR10241:SF38">
    <property type="entry name" value="TRANSDUCIN FAMILY PROTEIN _ WD-40 REPEAT FAMILY PROTEIN"/>
    <property type="match status" value="1"/>
</dbReference>
<dbReference type="AlphaFoldDB" id="A0AAW2D2L7"/>
<accession>A0AAW2D2L7</accession>
<dbReference type="GO" id="GO:0019905">
    <property type="term" value="F:syntaxin binding"/>
    <property type="evidence" value="ECO:0007669"/>
    <property type="project" value="TreeGrafter"/>
</dbReference>
<organism evidence="1 2">
    <name type="scientific">Lithocarpus litseifolius</name>
    <dbReference type="NCBI Taxonomy" id="425828"/>
    <lineage>
        <taxon>Eukaryota</taxon>
        <taxon>Viridiplantae</taxon>
        <taxon>Streptophyta</taxon>
        <taxon>Embryophyta</taxon>
        <taxon>Tracheophyta</taxon>
        <taxon>Spermatophyta</taxon>
        <taxon>Magnoliopsida</taxon>
        <taxon>eudicotyledons</taxon>
        <taxon>Gunneridae</taxon>
        <taxon>Pentapetalae</taxon>
        <taxon>rosids</taxon>
        <taxon>fabids</taxon>
        <taxon>Fagales</taxon>
        <taxon>Fagaceae</taxon>
        <taxon>Lithocarpus</taxon>
    </lineage>
</organism>
<dbReference type="GO" id="GO:0045159">
    <property type="term" value="F:myosin II binding"/>
    <property type="evidence" value="ECO:0007669"/>
    <property type="project" value="TreeGrafter"/>
</dbReference>
<dbReference type="InterPro" id="IPR036322">
    <property type="entry name" value="WD40_repeat_dom_sf"/>
</dbReference>
<evidence type="ECO:0000313" key="1">
    <source>
        <dbReference type="EMBL" id="KAL0003355.1"/>
    </source>
</evidence>
<sequence>MKRPSLHWYNVCNKLDHQQQQQNAAQGSMTREDLDPRVTLHHGIPSTASVLAFDSIQSLLAIGTLRIASTLQWESNITAFSVIYGTTYMYIGCEFGMVAVLKYDAESKKIIHLPYCVPKNAIAVAIFHSGIFGKCTMNFTLANILLFLLDKPVVNCPKDTRHELSDDESDDRELDKEMSSICWASDSGLVLAVGYIDGDIMFWNLPNAASIQDQKAAKSSITMLLSYNYYQAAEDSLSLFCIGLQIDHIMIVGANSLSMAVMKLDLKKF</sequence>
<dbReference type="GO" id="GO:0005737">
    <property type="term" value="C:cytoplasm"/>
    <property type="evidence" value="ECO:0007669"/>
    <property type="project" value="TreeGrafter"/>
</dbReference>
<dbReference type="Proteomes" id="UP001459277">
    <property type="component" value="Unassembled WGS sequence"/>
</dbReference>
<evidence type="ECO:0000313" key="2">
    <source>
        <dbReference type="Proteomes" id="UP001459277"/>
    </source>
</evidence>